<evidence type="ECO:0000256" key="1">
    <source>
        <dbReference type="SAM" id="SignalP"/>
    </source>
</evidence>
<dbReference type="EMBL" id="JAPTNE010000019">
    <property type="protein sequence ID" value="MCZ0808239.1"/>
    <property type="molecule type" value="Genomic_DNA"/>
</dbReference>
<accession>A0AAP8QCC7</accession>
<feature type="chain" id="PRO_5042798978" evidence="1">
    <location>
        <begin position="29"/>
        <end position="61"/>
    </location>
</feature>
<protein>
    <submittedName>
        <fullName evidence="3">Uncharacterized protein</fullName>
    </submittedName>
</protein>
<feature type="signal peptide" evidence="1">
    <location>
        <begin position="1"/>
        <end position="28"/>
    </location>
</feature>
<comment type="caution">
    <text evidence="3">The sequence shown here is derived from an EMBL/GenBank/DDBJ whole genome shotgun (WGS) entry which is preliminary data.</text>
</comment>
<sequence>MKKIMGVFFTAALIVGGMVTISPKPTFANLCNPDPYVKSDCPVGKPECKPAPKGMQRECPW</sequence>
<reference evidence="3 4" key="1">
    <citation type="submission" date="2018-02" db="EMBL/GenBank/DDBJ databases">
        <title>Comparative analysis of genomes of three Brevibacillus laterosporus strains producers of potent antimicrobials isolated from silage.</title>
        <authorList>
            <person name="Kojic M."/>
            <person name="Miljkovic M."/>
            <person name="Studholme D."/>
            <person name="Filipic B."/>
        </authorList>
    </citation>
    <scope>NUCLEOTIDE SEQUENCE [LARGE SCALE GENOMIC DNA]</scope>
    <source>
        <strain evidence="3 4">BGSP11</strain>
    </source>
</reference>
<dbReference type="RefSeq" id="WP_094699212.1">
    <property type="nucleotide sequence ID" value="NZ_JAKRCY010000004.1"/>
</dbReference>
<evidence type="ECO:0000313" key="3">
    <source>
        <dbReference type="EMBL" id="PPB02042.1"/>
    </source>
</evidence>
<gene>
    <name evidence="3" type="ORF">C4A77_13470</name>
    <name evidence="2" type="ORF">O0554_15195</name>
</gene>
<proteinExistence type="predicted"/>
<dbReference type="Proteomes" id="UP000239759">
    <property type="component" value="Unassembled WGS sequence"/>
</dbReference>
<dbReference type="Proteomes" id="UP001077662">
    <property type="component" value="Unassembled WGS sequence"/>
</dbReference>
<evidence type="ECO:0000313" key="2">
    <source>
        <dbReference type="EMBL" id="MCZ0808239.1"/>
    </source>
</evidence>
<name>A0AAP8QCC7_BRELA</name>
<reference evidence="2" key="2">
    <citation type="submission" date="2022-09" db="EMBL/GenBank/DDBJ databases">
        <title>Genome analysis and characterization of larvicidal activity of Brevibacillus strains.</title>
        <authorList>
            <person name="Patrusheva E.V."/>
            <person name="Izotova A.O."/>
            <person name="Toshchakov S.V."/>
            <person name="Sineoky S.P."/>
        </authorList>
    </citation>
    <scope>NUCLEOTIDE SEQUENCE</scope>
    <source>
        <strain evidence="2">VKPM_B-13247</strain>
    </source>
</reference>
<keyword evidence="1" id="KW-0732">Signal</keyword>
<dbReference type="AlphaFoldDB" id="A0AAP8QCC7"/>
<organism evidence="3 4">
    <name type="scientific">Brevibacillus laterosporus</name>
    <name type="common">Bacillus laterosporus</name>
    <dbReference type="NCBI Taxonomy" id="1465"/>
    <lineage>
        <taxon>Bacteria</taxon>
        <taxon>Bacillati</taxon>
        <taxon>Bacillota</taxon>
        <taxon>Bacilli</taxon>
        <taxon>Bacillales</taxon>
        <taxon>Paenibacillaceae</taxon>
        <taxon>Brevibacillus</taxon>
    </lineage>
</organism>
<evidence type="ECO:0000313" key="4">
    <source>
        <dbReference type="Proteomes" id="UP000239759"/>
    </source>
</evidence>
<dbReference type="EMBL" id="PRKQ01000015">
    <property type="protein sequence ID" value="PPB02042.1"/>
    <property type="molecule type" value="Genomic_DNA"/>
</dbReference>